<proteinExistence type="predicted"/>
<accession>A0A7W8K1P0</accession>
<evidence type="ECO:0000256" key="2">
    <source>
        <dbReference type="ARBA" id="ARBA00023125"/>
    </source>
</evidence>
<dbReference type="EMBL" id="JACHFL010000020">
    <property type="protein sequence ID" value="MBB5365634.1"/>
    <property type="molecule type" value="Genomic_DNA"/>
</dbReference>
<evidence type="ECO:0000256" key="1">
    <source>
        <dbReference type="ARBA" id="ARBA00023015"/>
    </source>
</evidence>
<sequence length="283" mass="31526">MLNSGASGADIPYHLTNFVEGIGLFCAAIAPTHFPEHAHPEISVDVCYENTACLSTWQTAGGRQLTRLLGDGNVSIIGSGQPHGSEWLQEAEHLIFYLTPAFVERATRDLLRRGSVEIVENRSADDPLIRQLAGTLRSELRREHPPERLYVESLVNVLAVHLLRTYSAENKALQEPRHGLSRGKLERVAHYVLDHLHEDLSLATLAGMAGLSPYHFSRQFKRATGTTPHQYIVLRRGERARTLLSTPRLSLVTIANTVGFTHQSHLTHHVRRHFGVAPSALRQ</sequence>
<dbReference type="SUPFAM" id="SSF46689">
    <property type="entry name" value="Homeodomain-like"/>
    <property type="match status" value="2"/>
</dbReference>
<evidence type="ECO:0000313" key="5">
    <source>
        <dbReference type="EMBL" id="MBB5365634.1"/>
    </source>
</evidence>
<comment type="caution">
    <text evidence="5">The sequence shown here is derived from an EMBL/GenBank/DDBJ whole genome shotgun (WGS) entry which is preliminary data.</text>
</comment>
<name>A0A7W8K1P0_9DEIO</name>
<dbReference type="RefSeq" id="WP_184137294.1">
    <property type="nucleotide sequence ID" value="NZ_JACHFL010000020.1"/>
</dbReference>
<dbReference type="Gene3D" id="1.10.10.60">
    <property type="entry name" value="Homeodomain-like"/>
    <property type="match status" value="1"/>
</dbReference>
<keyword evidence="2" id="KW-0238">DNA-binding</keyword>
<dbReference type="Proteomes" id="UP000552709">
    <property type="component" value="Unassembled WGS sequence"/>
</dbReference>
<evidence type="ECO:0000256" key="3">
    <source>
        <dbReference type="ARBA" id="ARBA00023163"/>
    </source>
</evidence>
<dbReference type="InterPro" id="IPR018060">
    <property type="entry name" value="HTH_AraC"/>
</dbReference>
<reference evidence="5 6" key="1">
    <citation type="submission" date="2020-08" db="EMBL/GenBank/DDBJ databases">
        <title>Genomic Encyclopedia of Type Strains, Phase IV (KMG-IV): sequencing the most valuable type-strain genomes for metagenomic binning, comparative biology and taxonomic classification.</title>
        <authorList>
            <person name="Goeker M."/>
        </authorList>
    </citation>
    <scope>NUCLEOTIDE SEQUENCE [LARGE SCALE GENOMIC DNA]</scope>
    <source>
        <strain evidence="5 6">DSM 27939</strain>
    </source>
</reference>
<dbReference type="InterPro" id="IPR009057">
    <property type="entry name" value="Homeodomain-like_sf"/>
</dbReference>
<dbReference type="PANTHER" id="PTHR46796:SF6">
    <property type="entry name" value="ARAC SUBFAMILY"/>
    <property type="match status" value="1"/>
</dbReference>
<dbReference type="SUPFAM" id="SSF51215">
    <property type="entry name" value="Regulatory protein AraC"/>
    <property type="match status" value="1"/>
</dbReference>
<feature type="domain" description="HTH araC/xylS-type" evidence="4">
    <location>
        <begin position="186"/>
        <end position="283"/>
    </location>
</feature>
<dbReference type="Pfam" id="PF12833">
    <property type="entry name" value="HTH_18"/>
    <property type="match status" value="1"/>
</dbReference>
<dbReference type="PANTHER" id="PTHR46796">
    <property type="entry name" value="HTH-TYPE TRANSCRIPTIONAL ACTIVATOR RHAS-RELATED"/>
    <property type="match status" value="1"/>
</dbReference>
<dbReference type="InterPro" id="IPR050204">
    <property type="entry name" value="AraC_XylS_family_regulators"/>
</dbReference>
<dbReference type="GO" id="GO:0043565">
    <property type="term" value="F:sequence-specific DNA binding"/>
    <property type="evidence" value="ECO:0007669"/>
    <property type="project" value="InterPro"/>
</dbReference>
<dbReference type="AlphaFoldDB" id="A0A7W8K1P0"/>
<evidence type="ECO:0000259" key="4">
    <source>
        <dbReference type="PROSITE" id="PS01124"/>
    </source>
</evidence>
<gene>
    <name evidence="5" type="ORF">HNQ08_004760</name>
</gene>
<dbReference type="GO" id="GO:0003700">
    <property type="term" value="F:DNA-binding transcription factor activity"/>
    <property type="evidence" value="ECO:0007669"/>
    <property type="project" value="InterPro"/>
</dbReference>
<keyword evidence="1" id="KW-0805">Transcription regulation</keyword>
<dbReference type="SMART" id="SM00342">
    <property type="entry name" value="HTH_ARAC"/>
    <property type="match status" value="1"/>
</dbReference>
<dbReference type="InterPro" id="IPR037923">
    <property type="entry name" value="HTH-like"/>
</dbReference>
<evidence type="ECO:0000313" key="6">
    <source>
        <dbReference type="Proteomes" id="UP000552709"/>
    </source>
</evidence>
<dbReference type="PROSITE" id="PS01124">
    <property type="entry name" value="HTH_ARAC_FAMILY_2"/>
    <property type="match status" value="1"/>
</dbReference>
<keyword evidence="6" id="KW-1185">Reference proteome</keyword>
<protein>
    <submittedName>
        <fullName evidence="5">AraC family transcriptional regulator</fullName>
    </submittedName>
</protein>
<keyword evidence="3" id="KW-0804">Transcription</keyword>
<organism evidence="5 6">
    <name type="scientific">Deinococcus humi</name>
    <dbReference type="NCBI Taxonomy" id="662880"/>
    <lineage>
        <taxon>Bacteria</taxon>
        <taxon>Thermotogati</taxon>
        <taxon>Deinococcota</taxon>
        <taxon>Deinococci</taxon>
        <taxon>Deinococcales</taxon>
        <taxon>Deinococcaceae</taxon>
        <taxon>Deinococcus</taxon>
    </lineage>
</organism>